<evidence type="ECO:0000256" key="2">
    <source>
        <dbReference type="SAM" id="Phobius"/>
    </source>
</evidence>
<dbReference type="EMBL" id="CP092488">
    <property type="protein sequence ID" value="UMB71919.1"/>
    <property type="molecule type" value="Genomic_DNA"/>
</dbReference>
<dbReference type="InterPro" id="IPR002035">
    <property type="entry name" value="VWF_A"/>
</dbReference>
<dbReference type="Gene3D" id="3.40.50.410">
    <property type="entry name" value="von Willebrand factor, type A domain"/>
    <property type="match status" value="1"/>
</dbReference>
<protein>
    <submittedName>
        <fullName evidence="4">Substrate-binding and VWA domain-containing protein</fullName>
    </submittedName>
</protein>
<dbReference type="Pfam" id="PF13531">
    <property type="entry name" value="SBP_bac_11"/>
    <property type="match status" value="1"/>
</dbReference>
<gene>
    <name evidence="4" type="ORF">MKK62_12255</name>
</gene>
<evidence type="ECO:0000313" key="5">
    <source>
        <dbReference type="Proteomes" id="UP001055336"/>
    </source>
</evidence>
<evidence type="ECO:0000256" key="1">
    <source>
        <dbReference type="SAM" id="MobiDB-lite"/>
    </source>
</evidence>
<accession>A0ABY3VV38</accession>
<feature type="domain" description="VWFA" evidence="3">
    <location>
        <begin position="516"/>
        <end position="706"/>
    </location>
</feature>
<keyword evidence="2" id="KW-0812">Transmembrane</keyword>
<keyword evidence="5" id="KW-1185">Reference proteome</keyword>
<feature type="transmembrane region" description="Helical" evidence="2">
    <location>
        <begin position="146"/>
        <end position="170"/>
    </location>
</feature>
<dbReference type="SMART" id="SM00327">
    <property type="entry name" value="VWA"/>
    <property type="match status" value="1"/>
</dbReference>
<proteinExistence type="predicted"/>
<feature type="compositionally biased region" description="Basic and acidic residues" evidence="1">
    <location>
        <begin position="67"/>
        <end position="95"/>
    </location>
</feature>
<organism evidence="4 5">
    <name type="scientific">Mycobacterium paraterrae</name>
    <dbReference type="NCBI Taxonomy" id="577492"/>
    <lineage>
        <taxon>Bacteria</taxon>
        <taxon>Bacillati</taxon>
        <taxon>Actinomycetota</taxon>
        <taxon>Actinomycetes</taxon>
        <taxon>Mycobacteriales</taxon>
        <taxon>Mycobacteriaceae</taxon>
        <taxon>Mycobacterium</taxon>
    </lineage>
</organism>
<keyword evidence="2" id="KW-0472">Membrane</keyword>
<name>A0ABY3VV38_9MYCO</name>
<sequence>MGRHRAPDDDDDEPIEEPSDEHPAPEPFGDVDEHREAPAFPDDEPPYPGSFSAPRYPTSPPEDFGDDDHFFGFDEPADEHRDELTRPVSIERDVPPVDPDLSEEFPDFPRRDAEPAPPPSGPPTGGHRGLPGFSGGHRTEGGRRGVSIGVIAALISVVVVVGVVILWRFFGDALSNRSHSARCVGDKIPVAVVADPSISDQVQHLADRFNGQSAPVGDHCVAIGVTSAGSDAVVDGFIGKWPGELGQRPALWIPGSSVSAARLTAAAGKETVSDSRSLVTSPVVLAVRPELQKALGDQNWAALPDLQTKPDSMAGLKLPSWGSLRLALPIGGNSDAAFLAGEAVAAGSVPPGAPPTDGSGAVRRLISGQPKLADNSLGEALNALLKPGDAATAPVHAVVTTEQQVFACGQSQSDAGGVLKAWQPPGAAAVADYPTVLLSGSWLSQEQVTAASEFARFMHKPDQLAELAKAGFRAEGTKTPKSDVTNFPALPSTLSIGDDATRAALANAVSAPASAPAAIIMLEQSMTTDEGGKTRLGNVVSALEDRIKALAPNAVIGLWTFDGKEGRSEVPAGPLSDQVDGKPRTEELTAALDRQHASSGGAVSFTTLRLIYQNAQANFHAGQTNSILVITAGPHTDQSLGGQGLQDFIKQSANPAKPVAVNVIDFGSDSDRETWEAVAKLSGGTYQNLATSASPDLASAVSSFLS</sequence>
<dbReference type="InterPro" id="IPR036465">
    <property type="entry name" value="vWFA_dom_sf"/>
</dbReference>
<evidence type="ECO:0000259" key="3">
    <source>
        <dbReference type="SMART" id="SM00327"/>
    </source>
</evidence>
<keyword evidence="2" id="KW-1133">Transmembrane helix</keyword>
<feature type="compositionally biased region" description="Gly residues" evidence="1">
    <location>
        <begin position="123"/>
        <end position="135"/>
    </location>
</feature>
<feature type="compositionally biased region" description="Acidic residues" evidence="1">
    <location>
        <begin position="8"/>
        <end position="19"/>
    </location>
</feature>
<dbReference type="RefSeq" id="WP_240263646.1">
    <property type="nucleotide sequence ID" value="NZ_CP092488.2"/>
</dbReference>
<feature type="region of interest" description="Disordered" evidence="1">
    <location>
        <begin position="1"/>
        <end position="139"/>
    </location>
</feature>
<evidence type="ECO:0000313" key="4">
    <source>
        <dbReference type="EMBL" id="UMB71919.1"/>
    </source>
</evidence>
<dbReference type="Proteomes" id="UP001055336">
    <property type="component" value="Chromosome"/>
</dbReference>
<dbReference type="SUPFAM" id="SSF53300">
    <property type="entry name" value="vWA-like"/>
    <property type="match status" value="1"/>
</dbReference>
<reference evidence="4" key="1">
    <citation type="submission" date="2022-08" db="EMBL/GenBank/DDBJ databases">
        <title>Whole genome sequencing of non-tuberculosis mycobacteria type-strains.</title>
        <authorList>
            <person name="Igarashi Y."/>
            <person name="Osugi A."/>
            <person name="Mitarai S."/>
        </authorList>
    </citation>
    <scope>NUCLEOTIDE SEQUENCE</scope>
    <source>
        <strain evidence="4">DSM 45127</strain>
    </source>
</reference>